<evidence type="ECO:0000259" key="12">
    <source>
        <dbReference type="PROSITE" id="PS50885"/>
    </source>
</evidence>
<keyword evidence="6" id="KW-0547">Nucleotide-binding</keyword>
<evidence type="ECO:0000313" key="15">
    <source>
        <dbReference type="Proteomes" id="UP000009340"/>
    </source>
</evidence>
<keyword evidence="5" id="KW-0808">Transferase</keyword>
<feature type="domain" description="HAMP" evidence="12">
    <location>
        <begin position="81"/>
        <end position="135"/>
    </location>
</feature>
<dbReference type="Gene3D" id="1.10.287.130">
    <property type="match status" value="1"/>
</dbReference>
<dbReference type="PANTHER" id="PTHR42878">
    <property type="entry name" value="TWO-COMPONENT HISTIDINE KINASE"/>
    <property type="match status" value="1"/>
</dbReference>
<comment type="catalytic activity">
    <reaction evidence="1">
        <text>ATP + protein L-histidine = ADP + protein N-phospho-L-histidine.</text>
        <dbReference type="EC" id="2.7.13.3"/>
    </reaction>
</comment>
<dbReference type="PRINTS" id="PR00344">
    <property type="entry name" value="BCTRLSENSOR"/>
</dbReference>
<dbReference type="CDD" id="cd06225">
    <property type="entry name" value="HAMP"/>
    <property type="match status" value="1"/>
</dbReference>
<evidence type="ECO:0000256" key="10">
    <source>
        <dbReference type="SAM" id="Phobius"/>
    </source>
</evidence>
<feature type="transmembrane region" description="Helical" evidence="10">
    <location>
        <begin position="58"/>
        <end position="77"/>
    </location>
</feature>
<evidence type="ECO:0000256" key="4">
    <source>
        <dbReference type="ARBA" id="ARBA00022553"/>
    </source>
</evidence>
<dbReference type="Proteomes" id="UP000067320">
    <property type="component" value="Chromosome"/>
</dbReference>
<name>K7ZZB8_9ENTR</name>
<dbReference type="OrthoDB" id="9804645at2"/>
<dbReference type="PATRIC" id="fig|1073999.7.peg.2547"/>
<evidence type="ECO:0000256" key="3">
    <source>
        <dbReference type="ARBA" id="ARBA00012438"/>
    </source>
</evidence>
<dbReference type="InterPro" id="IPR036890">
    <property type="entry name" value="HATPase_C_sf"/>
</dbReference>
<dbReference type="EMBL" id="CP012264">
    <property type="protein sequence ID" value="ALB63204.1"/>
    <property type="molecule type" value="Genomic_DNA"/>
</dbReference>
<keyword evidence="16" id="KW-1185">Reference proteome</keyword>
<evidence type="ECO:0000313" key="14">
    <source>
        <dbReference type="EMBL" id="CCJ72118.1"/>
    </source>
</evidence>
<sequence>MNREPLLSRQILTYMLSLTFIIIVISVLGSYLFYTFLFDYLPGGTTGGNEDDMTMWDWLWIITTTVISLVISLFFTVKLSARILTPLNAVAHSLKRISQGDLDARAFCASSHLGEINYLVNDFNDMAEKLQLLDIQRKSWNAAIAHELRTPVTILQGRLQGLVDGVFPPDPALFKKLLRQTEGLTRLIEDLRVVSSDGGAGYTLSKSNIDLKETITEALDTFMPEFHRQQFTVTTALKSQRCVCDALRINQCLTVLFDNALHYSTSRTLFIKNGITDKQNFILIQDTGPGIPEAFHPFLFQPFQRDTGAKAINPDGCGLGLSVVKAIMLAHGGDATYQLTKQNHSIFRLTWPVS</sequence>
<dbReference type="SUPFAM" id="SSF47384">
    <property type="entry name" value="Homodimeric domain of signal transducing histidine kinase"/>
    <property type="match status" value="1"/>
</dbReference>
<evidence type="ECO:0000256" key="7">
    <source>
        <dbReference type="ARBA" id="ARBA00022777"/>
    </source>
</evidence>
<dbReference type="GO" id="GO:0005886">
    <property type="term" value="C:plasma membrane"/>
    <property type="evidence" value="ECO:0007669"/>
    <property type="project" value="UniProtKB-SubCell"/>
</dbReference>
<keyword evidence="10" id="KW-0812">Transmembrane</keyword>
<dbReference type="SUPFAM" id="SSF55874">
    <property type="entry name" value="ATPase domain of HSP90 chaperone/DNA topoisomerase II/histidine kinase"/>
    <property type="match status" value="1"/>
</dbReference>
<evidence type="ECO:0000256" key="9">
    <source>
        <dbReference type="ARBA" id="ARBA00023012"/>
    </source>
</evidence>
<dbReference type="InterPro" id="IPR004358">
    <property type="entry name" value="Sig_transdc_His_kin-like_C"/>
</dbReference>
<dbReference type="AlphaFoldDB" id="K7ZZB8"/>
<dbReference type="RefSeq" id="WP_007670194.1">
    <property type="nucleotide sequence ID" value="NZ_CAKW01000059.1"/>
</dbReference>
<dbReference type="PANTHER" id="PTHR42878:SF7">
    <property type="entry name" value="SENSOR HISTIDINE KINASE GLRK"/>
    <property type="match status" value="1"/>
</dbReference>
<dbReference type="PROSITE" id="PS50109">
    <property type="entry name" value="HIS_KIN"/>
    <property type="match status" value="1"/>
</dbReference>
<evidence type="ECO:0000256" key="8">
    <source>
        <dbReference type="ARBA" id="ARBA00022840"/>
    </source>
</evidence>
<keyword evidence="10" id="KW-1133">Transmembrane helix</keyword>
<dbReference type="CDD" id="cd00082">
    <property type="entry name" value="HisKA"/>
    <property type="match status" value="1"/>
</dbReference>
<evidence type="ECO:0000256" key="6">
    <source>
        <dbReference type="ARBA" id="ARBA00022741"/>
    </source>
</evidence>
<dbReference type="Pfam" id="PF00672">
    <property type="entry name" value="HAMP"/>
    <property type="match status" value="1"/>
</dbReference>
<keyword evidence="9" id="KW-0902">Two-component regulatory system</keyword>
<dbReference type="GO" id="GO:0007234">
    <property type="term" value="P:osmosensory signaling via phosphorelay pathway"/>
    <property type="evidence" value="ECO:0007669"/>
    <property type="project" value="TreeGrafter"/>
</dbReference>
<protein>
    <recommendedName>
        <fullName evidence="3">histidine kinase</fullName>
        <ecNumber evidence="3">2.7.13.3</ecNumber>
    </recommendedName>
</protein>
<dbReference type="Gene3D" id="6.10.340.10">
    <property type="match status" value="1"/>
</dbReference>
<dbReference type="GO" id="GO:0000155">
    <property type="term" value="F:phosphorelay sensor kinase activity"/>
    <property type="evidence" value="ECO:0007669"/>
    <property type="project" value="InterPro"/>
</dbReference>
<dbReference type="EMBL" id="CAKW01000059">
    <property type="protein sequence ID" value="CCJ72118.1"/>
    <property type="molecule type" value="Genomic_DNA"/>
</dbReference>
<dbReference type="Pfam" id="PF00512">
    <property type="entry name" value="HisKA"/>
    <property type="match status" value="1"/>
</dbReference>
<reference evidence="14" key="1">
    <citation type="submission" date="2012-07" db="EMBL/GenBank/DDBJ databases">
        <authorList>
            <person name="Cummings C."/>
        </authorList>
    </citation>
    <scope>NUCLEOTIDE SEQUENCE</scope>
    <source>
        <strain evidence="14">1330</strain>
    </source>
</reference>
<reference evidence="13 16" key="4">
    <citation type="journal article" date="2016" name="Genome Announc.">
        <title>Fully Closed Genome Sequences of Five Type Strains of the Genus Cronobacter and One Cronobacter sakazakii Strain.</title>
        <authorList>
            <person name="Moine D."/>
            <person name="Kassam M."/>
            <person name="Baert L."/>
            <person name="Tang Y."/>
            <person name="Barretto C."/>
            <person name="Ngom Bru C."/>
            <person name="Klijn A."/>
            <person name="Descombes P."/>
        </authorList>
    </citation>
    <scope>NUCLEOTIDE SEQUENCE [LARGE SCALE GENOMIC DNA]</scope>
    <source>
        <strain evidence="13 16">LMG 26250</strain>
    </source>
</reference>
<reference evidence="16" key="2">
    <citation type="submission" date="2015-07" db="EMBL/GenBank/DDBJ databases">
        <authorList>
            <person name="Moine D."/>
            <person name="Kassam M."/>
        </authorList>
    </citation>
    <scope>NUCLEOTIDE SEQUENCE [LARGE SCALE GENOMIC DNA]</scope>
    <source>
        <strain evidence="16">LMG 26250</strain>
    </source>
</reference>
<comment type="subcellular location">
    <subcellularLocation>
        <location evidence="2">Cell inner membrane</location>
        <topology evidence="2">Multi-pass membrane protein</topology>
    </subcellularLocation>
</comment>
<dbReference type="GO" id="GO:0030295">
    <property type="term" value="F:protein kinase activator activity"/>
    <property type="evidence" value="ECO:0007669"/>
    <property type="project" value="TreeGrafter"/>
</dbReference>
<dbReference type="GO" id="GO:0005524">
    <property type="term" value="F:ATP binding"/>
    <property type="evidence" value="ECO:0007669"/>
    <property type="project" value="UniProtKB-KW"/>
</dbReference>
<dbReference type="InterPro" id="IPR005467">
    <property type="entry name" value="His_kinase_dom"/>
</dbReference>
<dbReference type="SMART" id="SM00387">
    <property type="entry name" value="HATPase_c"/>
    <property type="match status" value="1"/>
</dbReference>
<reference evidence="16" key="3">
    <citation type="submission" date="2015-09" db="EMBL/GenBank/DDBJ databases">
        <title>Cronobacter genome sequencing and assembly.</title>
        <authorList>
            <person name="Descombes P."/>
            <person name="Baert L."/>
            <person name="Ngom-Bru C."/>
            <person name="Barretto C."/>
        </authorList>
    </citation>
    <scope>NUCLEOTIDE SEQUENCE [LARGE SCALE GENOMIC DNA]</scope>
    <source>
        <strain evidence="16">LMG 26250</strain>
    </source>
</reference>
<dbReference type="STRING" id="1073999.AFK62_12125"/>
<dbReference type="Gene3D" id="3.30.565.10">
    <property type="entry name" value="Histidine kinase-like ATPase, C-terminal domain"/>
    <property type="match status" value="1"/>
</dbReference>
<gene>
    <name evidence="13" type="ORF">AFK62_12125</name>
    <name evidence="14" type="ORF">BN137_1473</name>
</gene>
<evidence type="ECO:0000313" key="13">
    <source>
        <dbReference type="EMBL" id="ALB63204.1"/>
    </source>
</evidence>
<evidence type="ECO:0000256" key="5">
    <source>
        <dbReference type="ARBA" id="ARBA00022679"/>
    </source>
</evidence>
<evidence type="ECO:0000313" key="16">
    <source>
        <dbReference type="Proteomes" id="UP000067320"/>
    </source>
</evidence>
<dbReference type="Pfam" id="PF02518">
    <property type="entry name" value="HATPase_c"/>
    <property type="match status" value="1"/>
</dbReference>
<dbReference type="GO" id="GO:0000156">
    <property type="term" value="F:phosphorelay response regulator activity"/>
    <property type="evidence" value="ECO:0007669"/>
    <property type="project" value="TreeGrafter"/>
</dbReference>
<evidence type="ECO:0000256" key="1">
    <source>
        <dbReference type="ARBA" id="ARBA00000085"/>
    </source>
</evidence>
<keyword evidence="4" id="KW-0597">Phosphoprotein</keyword>
<evidence type="ECO:0000256" key="2">
    <source>
        <dbReference type="ARBA" id="ARBA00004429"/>
    </source>
</evidence>
<dbReference type="EC" id="2.7.13.3" evidence="3"/>
<proteinExistence type="predicted"/>
<dbReference type="Proteomes" id="UP000009340">
    <property type="component" value="Unassembled WGS sequence"/>
</dbReference>
<dbReference type="KEGG" id="ccon:AFK62_12125"/>
<dbReference type="SUPFAM" id="SSF158472">
    <property type="entry name" value="HAMP domain-like"/>
    <property type="match status" value="1"/>
</dbReference>
<organism evidence="14 15">
    <name type="scientific">Cronobacter condimenti 1330</name>
    <dbReference type="NCBI Taxonomy" id="1073999"/>
    <lineage>
        <taxon>Bacteria</taxon>
        <taxon>Pseudomonadati</taxon>
        <taxon>Pseudomonadota</taxon>
        <taxon>Gammaproteobacteria</taxon>
        <taxon>Enterobacterales</taxon>
        <taxon>Enterobacteriaceae</taxon>
        <taxon>Cronobacter</taxon>
    </lineage>
</organism>
<dbReference type="PROSITE" id="PS50885">
    <property type="entry name" value="HAMP"/>
    <property type="match status" value="1"/>
</dbReference>
<keyword evidence="10" id="KW-0472">Membrane</keyword>
<dbReference type="InterPro" id="IPR003661">
    <property type="entry name" value="HisK_dim/P_dom"/>
</dbReference>
<keyword evidence="8" id="KW-0067">ATP-binding</keyword>
<dbReference type="CDD" id="cd00075">
    <property type="entry name" value="HATPase"/>
    <property type="match status" value="1"/>
</dbReference>
<dbReference type="InterPro" id="IPR036097">
    <property type="entry name" value="HisK_dim/P_sf"/>
</dbReference>
<keyword evidence="7 14" id="KW-0418">Kinase</keyword>
<dbReference type="InterPro" id="IPR003594">
    <property type="entry name" value="HATPase_dom"/>
</dbReference>
<feature type="transmembrane region" description="Helical" evidence="10">
    <location>
        <begin position="12"/>
        <end position="38"/>
    </location>
</feature>
<dbReference type="InterPro" id="IPR003660">
    <property type="entry name" value="HAMP_dom"/>
</dbReference>
<dbReference type="SMART" id="SM00388">
    <property type="entry name" value="HisKA"/>
    <property type="match status" value="1"/>
</dbReference>
<accession>K7ZZB8</accession>
<dbReference type="InterPro" id="IPR050351">
    <property type="entry name" value="BphY/WalK/GraS-like"/>
</dbReference>
<evidence type="ECO:0000259" key="11">
    <source>
        <dbReference type="PROSITE" id="PS50109"/>
    </source>
</evidence>
<feature type="domain" description="Histidine kinase" evidence="11">
    <location>
        <begin position="143"/>
        <end position="354"/>
    </location>
</feature>
<dbReference type="eggNOG" id="COG0642">
    <property type="taxonomic scope" value="Bacteria"/>
</dbReference>